<organism evidence="1">
    <name type="scientific">Brassica napus</name>
    <name type="common">Rape</name>
    <dbReference type="NCBI Taxonomy" id="3708"/>
    <lineage>
        <taxon>Eukaryota</taxon>
        <taxon>Viridiplantae</taxon>
        <taxon>Streptophyta</taxon>
        <taxon>Embryophyta</taxon>
        <taxon>Tracheophyta</taxon>
        <taxon>Spermatophyta</taxon>
        <taxon>Magnoliopsida</taxon>
        <taxon>eudicotyledons</taxon>
        <taxon>Gunneridae</taxon>
        <taxon>Pentapetalae</taxon>
        <taxon>rosids</taxon>
        <taxon>malvids</taxon>
        <taxon>Brassicales</taxon>
        <taxon>Brassicaceae</taxon>
        <taxon>Brassiceae</taxon>
        <taxon>Brassica</taxon>
    </lineage>
</organism>
<reference evidence="1" key="1">
    <citation type="submission" date="2021-01" db="EMBL/GenBank/DDBJ databases">
        <authorList>
            <consortium name="Genoscope - CEA"/>
            <person name="William W."/>
        </authorList>
    </citation>
    <scope>NUCLEOTIDE SEQUENCE</scope>
</reference>
<dbReference type="Proteomes" id="UP001295469">
    <property type="component" value="Chromosome C09"/>
</dbReference>
<protein>
    <submittedName>
        <fullName evidence="1">(rape) hypothetical protein</fullName>
    </submittedName>
</protein>
<dbReference type="EMBL" id="HG994373">
    <property type="protein sequence ID" value="CAF1740766.1"/>
    <property type="molecule type" value="Genomic_DNA"/>
</dbReference>
<proteinExistence type="predicted"/>
<accession>A0A816J256</accession>
<dbReference type="AlphaFoldDB" id="A0A816J256"/>
<evidence type="ECO:0000313" key="1">
    <source>
        <dbReference type="EMBL" id="CAF1740766.1"/>
    </source>
</evidence>
<sequence>MTHVSGEPLDYQKKKKSGITLVRSTEIQWKIITGRSRSASYSLRIEKLGNIKNSFHDF</sequence>
<gene>
    <name evidence="1" type="ORF">DARMORV10_C09P32760.1</name>
</gene>
<name>A0A816J256_BRANA</name>